<name>A0A6G6Y8P0_9SPHN</name>
<evidence type="ECO:0000259" key="1">
    <source>
        <dbReference type="Pfam" id="PF13480"/>
    </source>
</evidence>
<dbReference type="KEGG" id="spzr:G5C33_16910"/>
<dbReference type="InterPro" id="IPR038740">
    <property type="entry name" value="BioF2-like_GNAT_dom"/>
</dbReference>
<evidence type="ECO:0000313" key="3">
    <source>
        <dbReference type="Proteomes" id="UP000501568"/>
    </source>
</evidence>
<feature type="domain" description="BioF2-like acetyltransferase" evidence="1">
    <location>
        <begin position="202"/>
        <end position="325"/>
    </location>
</feature>
<proteinExistence type="predicted"/>
<dbReference type="SUPFAM" id="SSF55729">
    <property type="entry name" value="Acyl-CoA N-acyltransferases (Nat)"/>
    <property type="match status" value="1"/>
</dbReference>
<keyword evidence="2" id="KW-0808">Transferase</keyword>
<dbReference type="GO" id="GO:0016740">
    <property type="term" value="F:transferase activity"/>
    <property type="evidence" value="ECO:0007669"/>
    <property type="project" value="UniProtKB-KW"/>
</dbReference>
<dbReference type="AlphaFoldDB" id="A0A6G6Y8P0"/>
<organism evidence="2 3">
    <name type="scientific">Stakelama tenebrarum</name>
    <dbReference type="NCBI Taxonomy" id="2711215"/>
    <lineage>
        <taxon>Bacteria</taxon>
        <taxon>Pseudomonadati</taxon>
        <taxon>Pseudomonadota</taxon>
        <taxon>Alphaproteobacteria</taxon>
        <taxon>Sphingomonadales</taxon>
        <taxon>Sphingomonadaceae</taxon>
        <taxon>Stakelama</taxon>
    </lineage>
</organism>
<protein>
    <submittedName>
        <fullName evidence="2">GNAT family N-acetyltransferase</fullName>
    </submittedName>
</protein>
<reference evidence="2 3" key="1">
    <citation type="submission" date="2020-02" db="EMBL/GenBank/DDBJ databases">
        <authorList>
            <person name="Zheng R.K."/>
            <person name="Sun C.M."/>
        </authorList>
    </citation>
    <scope>NUCLEOTIDE SEQUENCE [LARGE SCALE GENOMIC DNA]</scope>
    <source>
        <strain evidence="3">zrk23</strain>
    </source>
</reference>
<keyword evidence="3" id="KW-1185">Reference proteome</keyword>
<evidence type="ECO:0000313" key="2">
    <source>
        <dbReference type="EMBL" id="QIG81295.1"/>
    </source>
</evidence>
<gene>
    <name evidence="2" type="ORF">G5C33_16910</name>
</gene>
<sequence>MFIATNISRDHEAQADAPPLAASCDGVVATPHRLDALPARLSLAWDELAQAAAEPNAFAERWFVEAGVAHLPGISDMRLLEVREQERLIGLFPLRVEPLESRLPLRIVANLGHHNSFLGTPLIRAGVETAAWGALLDTLDAARWAPGFLHLKGVVADGPVHRGLQAAASLRGRPCDIVQTTERALLASPLGAQAYYETTVRKKKRKELKRLRARLDELGAVTCRRLTDPADLEGWIAAFLALEAKGWKGEAGSALACDDATRGFFHDALTGAWAADRLEILRLDLDDAPIAMLVNFLTPPGAFSFKIAFDEDYARYSPGVLIQLENYEILDRPDIAWMDSCASADHPMINSLWAERRTIVRLSVPLAGLVRRTQFAVVRAAERAAAALRARRSHTPLLQQEDDQ</sequence>
<dbReference type="InterPro" id="IPR016181">
    <property type="entry name" value="Acyl_CoA_acyltransferase"/>
</dbReference>
<dbReference type="Proteomes" id="UP000501568">
    <property type="component" value="Chromosome"/>
</dbReference>
<dbReference type="EMBL" id="CP049109">
    <property type="protein sequence ID" value="QIG81295.1"/>
    <property type="molecule type" value="Genomic_DNA"/>
</dbReference>
<dbReference type="RefSeq" id="WP_165328221.1">
    <property type="nucleotide sequence ID" value="NZ_CP049109.1"/>
</dbReference>
<accession>A0A6G6Y8P0</accession>
<dbReference type="Pfam" id="PF13480">
    <property type="entry name" value="Acetyltransf_6"/>
    <property type="match status" value="1"/>
</dbReference>